<dbReference type="PANTHER" id="PTHR12398">
    <property type="entry name" value="PROTEIN PHOSPHATASE INHIBITOR"/>
    <property type="match status" value="1"/>
</dbReference>
<gene>
    <name evidence="3" type="ORF">BN1204_032710</name>
    <name evidence="2" type="ORF">NCLIV_032710</name>
</gene>
<feature type="compositionally biased region" description="Basic and acidic residues" evidence="1">
    <location>
        <begin position="48"/>
        <end position="57"/>
    </location>
</feature>
<name>F0VIC3_NEOCL</name>
<proteinExistence type="predicted"/>
<evidence type="ECO:0000313" key="2">
    <source>
        <dbReference type="EMBL" id="CBZ53484.1"/>
    </source>
</evidence>
<reference evidence="4" key="3">
    <citation type="journal article" date="2012" name="PLoS Pathog.">
        <title>Comparative genomics of the apicomplexan parasites Toxoplasma gondii and Neospora caninum: Coccidia differing in host range and transmission strategy.</title>
        <authorList>
            <person name="Reid A.J."/>
            <person name="Vermont S.J."/>
            <person name="Cotton J.A."/>
            <person name="Harris D."/>
            <person name="Hill-Cawthorne G.A."/>
            <person name="Konen-Waisman S."/>
            <person name="Latham S.M."/>
            <person name="Mourier T."/>
            <person name="Norton R."/>
            <person name="Quail M.A."/>
            <person name="Sanders M."/>
            <person name="Shanmugam D."/>
            <person name="Sohal A."/>
            <person name="Wasmuth J.D."/>
            <person name="Brunk B."/>
            <person name="Grigg M.E."/>
            <person name="Howard J.C."/>
            <person name="Parkinson J."/>
            <person name="Roos D.S."/>
            <person name="Trees A.J."/>
            <person name="Berriman M."/>
            <person name="Pain A."/>
            <person name="Wastling J.M."/>
        </authorList>
    </citation>
    <scope>NUCLEOTIDE SEQUENCE [LARGE SCALE GENOMIC DNA]</scope>
    <source>
        <strain evidence="4">Liverpool</strain>
    </source>
</reference>
<dbReference type="AlphaFoldDB" id="F0VIC3"/>
<dbReference type="RefSeq" id="XP_003883516.1">
    <property type="nucleotide sequence ID" value="XM_003883467.1"/>
</dbReference>
<feature type="region of interest" description="Disordered" evidence="1">
    <location>
        <begin position="48"/>
        <end position="81"/>
    </location>
</feature>
<dbReference type="FunCoup" id="F0VIC3">
    <property type="interactions" value="38"/>
</dbReference>
<reference evidence="3" key="4">
    <citation type="journal article" date="2015" name="PLoS ONE">
        <title>Comprehensive Evaluation of Toxoplasma gondii VEG and Neospora caninum LIV Genomes with Tachyzoite Stage Transcriptome and Proteome Defines Novel Transcript Features.</title>
        <authorList>
            <person name="Ramaprasad A."/>
            <person name="Mourier T."/>
            <person name="Naeem R."/>
            <person name="Malas T.B."/>
            <person name="Moussa E."/>
            <person name="Panigrahi A."/>
            <person name="Vermont S.J."/>
            <person name="Otto T.D."/>
            <person name="Wastling J."/>
            <person name="Pain A."/>
        </authorList>
    </citation>
    <scope>NUCLEOTIDE SEQUENCE</scope>
    <source>
        <strain evidence="3">Liverpool</strain>
    </source>
</reference>
<dbReference type="Pfam" id="PF04979">
    <property type="entry name" value="IPP-2"/>
    <property type="match status" value="1"/>
</dbReference>
<dbReference type="VEuPathDB" id="ToxoDB:NCLIV_032710"/>
<protein>
    <submittedName>
        <fullName evidence="3">Protein phosphatase inhibitor 2, putative</fullName>
    </submittedName>
</protein>
<dbReference type="EMBL" id="FR823390">
    <property type="protein sequence ID" value="CBZ53484.1"/>
    <property type="molecule type" value="Genomic_DNA"/>
</dbReference>
<dbReference type="OrthoDB" id="551302at2759"/>
<feature type="region of interest" description="Disordered" evidence="1">
    <location>
        <begin position="1"/>
        <end position="36"/>
    </location>
</feature>
<evidence type="ECO:0000313" key="4">
    <source>
        <dbReference type="Proteomes" id="UP000007494"/>
    </source>
</evidence>
<dbReference type="InParanoid" id="F0VIC3"/>
<organism evidence="2 4">
    <name type="scientific">Neospora caninum (strain Liverpool)</name>
    <dbReference type="NCBI Taxonomy" id="572307"/>
    <lineage>
        <taxon>Eukaryota</taxon>
        <taxon>Sar</taxon>
        <taxon>Alveolata</taxon>
        <taxon>Apicomplexa</taxon>
        <taxon>Conoidasida</taxon>
        <taxon>Coccidia</taxon>
        <taxon>Eucoccidiorida</taxon>
        <taxon>Eimeriorina</taxon>
        <taxon>Sarcocystidae</taxon>
        <taxon>Neospora</taxon>
    </lineage>
</organism>
<evidence type="ECO:0000313" key="3">
    <source>
        <dbReference type="EMBL" id="CEL67472.1"/>
    </source>
</evidence>
<dbReference type="GO" id="GO:0004864">
    <property type="term" value="F:protein phosphatase inhibitor activity"/>
    <property type="evidence" value="ECO:0007669"/>
    <property type="project" value="InterPro"/>
</dbReference>
<sequence length="145" mass="16767">MEVAGKAQPNGSGAQPNHSAIRRRTPGSTEEQKHLTWDEEAIAEHDLERGTRMKIDEPPTPYHRRGSEVECDDEQDSLPPSEAVSAATLQACLEHLEVNEEGQALNEEELEEKRRHEFEEKRKEHYCEFQRVKLMREAFNEEEET</sequence>
<keyword evidence="4" id="KW-1185">Reference proteome</keyword>
<accession>F0VIC3</accession>
<dbReference type="Proteomes" id="UP000007494">
    <property type="component" value="Chromosome VIII"/>
</dbReference>
<dbReference type="Gene3D" id="6.10.250.1050">
    <property type="match status" value="1"/>
</dbReference>
<dbReference type="GeneID" id="13442737"/>
<dbReference type="InterPro" id="IPR007062">
    <property type="entry name" value="PPI-2"/>
</dbReference>
<reference evidence="2" key="2">
    <citation type="submission" date="2011-03" db="EMBL/GenBank/DDBJ databases">
        <title>Comparative genomics and transcriptomics of Neospora caninum and Toxoplasma gondii.</title>
        <authorList>
            <person name="Reid A.J."/>
            <person name="Sohal A."/>
            <person name="Harris D."/>
            <person name="Quail M."/>
            <person name="Sanders M."/>
            <person name="Berriman M."/>
            <person name="Wastling J.M."/>
            <person name="Pain A."/>
        </authorList>
    </citation>
    <scope>NUCLEOTIDE SEQUENCE</scope>
    <source>
        <strain evidence="2">Liverpool</strain>
    </source>
</reference>
<evidence type="ECO:0000256" key="1">
    <source>
        <dbReference type="SAM" id="MobiDB-lite"/>
    </source>
</evidence>
<feature type="compositionally biased region" description="Polar residues" evidence="1">
    <location>
        <begin position="9"/>
        <end position="18"/>
    </location>
</feature>
<dbReference type="PANTHER" id="PTHR12398:SF20">
    <property type="entry name" value="PROTEIN PHOSPHATASE 1 REGULATORY INHIBITOR SUBUNIT 2"/>
    <property type="match status" value="1"/>
</dbReference>
<dbReference type="GO" id="GO:0009966">
    <property type="term" value="P:regulation of signal transduction"/>
    <property type="evidence" value="ECO:0007669"/>
    <property type="project" value="InterPro"/>
</dbReference>
<dbReference type="EMBL" id="LN714483">
    <property type="protein sequence ID" value="CEL67472.1"/>
    <property type="molecule type" value="Genomic_DNA"/>
</dbReference>
<dbReference type="OMA" id="HYDEYKT"/>
<reference evidence="2" key="1">
    <citation type="submission" date="2011-02" db="EMBL/GenBank/DDBJ databases">
        <authorList>
            <person name="Aslett M."/>
        </authorList>
    </citation>
    <scope>NUCLEOTIDE SEQUENCE</scope>
    <source>
        <strain evidence="2">Liverpool</strain>
    </source>
</reference>
<dbReference type="eggNOG" id="ENOG502SE62">
    <property type="taxonomic scope" value="Eukaryota"/>
</dbReference>